<evidence type="ECO:0000256" key="1">
    <source>
        <dbReference type="SAM" id="MobiDB-lite"/>
    </source>
</evidence>
<gene>
    <name evidence="2" type="ORF">NA57DRAFT_78347</name>
</gene>
<dbReference type="EMBL" id="ML978129">
    <property type="protein sequence ID" value="KAF2096752.1"/>
    <property type="molecule type" value="Genomic_DNA"/>
</dbReference>
<organism evidence="2 3">
    <name type="scientific">Rhizodiscina lignyota</name>
    <dbReference type="NCBI Taxonomy" id="1504668"/>
    <lineage>
        <taxon>Eukaryota</taxon>
        <taxon>Fungi</taxon>
        <taxon>Dikarya</taxon>
        <taxon>Ascomycota</taxon>
        <taxon>Pezizomycotina</taxon>
        <taxon>Dothideomycetes</taxon>
        <taxon>Pleosporomycetidae</taxon>
        <taxon>Aulographales</taxon>
        <taxon>Rhizodiscinaceae</taxon>
        <taxon>Rhizodiscina</taxon>
    </lineage>
</organism>
<reference evidence="2" key="1">
    <citation type="journal article" date="2020" name="Stud. Mycol.">
        <title>101 Dothideomycetes genomes: a test case for predicting lifestyles and emergence of pathogens.</title>
        <authorList>
            <person name="Haridas S."/>
            <person name="Albert R."/>
            <person name="Binder M."/>
            <person name="Bloem J."/>
            <person name="Labutti K."/>
            <person name="Salamov A."/>
            <person name="Andreopoulos B."/>
            <person name="Baker S."/>
            <person name="Barry K."/>
            <person name="Bills G."/>
            <person name="Bluhm B."/>
            <person name="Cannon C."/>
            <person name="Castanera R."/>
            <person name="Culley D."/>
            <person name="Daum C."/>
            <person name="Ezra D."/>
            <person name="Gonzalez J."/>
            <person name="Henrissat B."/>
            <person name="Kuo A."/>
            <person name="Liang C."/>
            <person name="Lipzen A."/>
            <person name="Lutzoni F."/>
            <person name="Magnuson J."/>
            <person name="Mondo S."/>
            <person name="Nolan M."/>
            <person name="Ohm R."/>
            <person name="Pangilinan J."/>
            <person name="Park H.-J."/>
            <person name="Ramirez L."/>
            <person name="Alfaro M."/>
            <person name="Sun H."/>
            <person name="Tritt A."/>
            <person name="Yoshinaga Y."/>
            <person name="Zwiers L.-H."/>
            <person name="Turgeon B."/>
            <person name="Goodwin S."/>
            <person name="Spatafora J."/>
            <person name="Crous P."/>
            <person name="Grigoriev I."/>
        </authorList>
    </citation>
    <scope>NUCLEOTIDE SEQUENCE</scope>
    <source>
        <strain evidence="2">CBS 133067</strain>
    </source>
</reference>
<feature type="region of interest" description="Disordered" evidence="1">
    <location>
        <begin position="297"/>
        <end position="338"/>
    </location>
</feature>
<sequence length="338" mass="36928">MNRYRNHYAEPAMYVIADPAQPGRELQINEHEFGRAECAHLRAQGYCNACYAIMSSHDPTRPHYCGNPLGCSGHADPAEVCVTKHGLHLYAQRIYLRVSRSQFHVDMADPREAVELVQCRDPQLAAWIVAHCDHHMIRDVDRAIHDQRLWGTASDIARIQAMSGQTPTAHGQHEGLGGINHPRRPYIPGQALMERPPESHANGATGGMGQMVMRNPFPPPERVGGGSDMEGMGQMAMRAPSSQSERVGNGSGRGGMGQMVMRTPFPPLGRGGVGHGTDLMRYPDPRGRGLGMQVERYGNQPPSHNEPAPESETFGGPPGMPTGGGYRPRRRGSIGGLW</sequence>
<evidence type="ECO:0000313" key="2">
    <source>
        <dbReference type="EMBL" id="KAF2096752.1"/>
    </source>
</evidence>
<comment type="caution">
    <text evidence="2">The sequence shown here is derived from an EMBL/GenBank/DDBJ whole genome shotgun (WGS) entry which is preliminary data.</text>
</comment>
<accession>A0A9P4IDW3</accession>
<name>A0A9P4IDW3_9PEZI</name>
<dbReference type="Proteomes" id="UP000799772">
    <property type="component" value="Unassembled WGS sequence"/>
</dbReference>
<keyword evidence="3" id="KW-1185">Reference proteome</keyword>
<evidence type="ECO:0000313" key="3">
    <source>
        <dbReference type="Proteomes" id="UP000799772"/>
    </source>
</evidence>
<dbReference type="AlphaFoldDB" id="A0A9P4IDW3"/>
<proteinExistence type="predicted"/>
<protein>
    <submittedName>
        <fullName evidence="2">Uncharacterized protein</fullName>
    </submittedName>
</protein>